<sequence length="272" mass="29781">MRPSVSTLLPPLTPPPTLTTRFSSISFPHPSSPHHHAILFHLPPLHPSSPRDSLPSPSPSPLSLRDSLPSPSLLPSSPRYSLPSPSPSPLLTTRFSSFSLPSSLIPCSPRDSLPSPSPHPSSPPHHAILFHLPSSSLIPSSPRDSLPSPFPHPSSPPHHAILFLLPPLIPHPLLTTRFSSISFSSLCFPLHIPFLTAPSPCLPFALPFPSPLTRFLFPRVFLGLLLHPRPVNPLLLPLLGPLLSFSHHPNITLSLSTLIHRHFFFLTPFRKR</sequence>
<comment type="caution">
    <text evidence="2">The sequence shown here is derived from an EMBL/GenBank/DDBJ whole genome shotgun (WGS) entry which is preliminary data.</text>
</comment>
<protein>
    <submittedName>
        <fullName evidence="2">Uncharacterized protein</fullName>
    </submittedName>
</protein>
<feature type="compositionally biased region" description="Low complexity" evidence="1">
    <location>
        <begin position="48"/>
        <end position="87"/>
    </location>
</feature>
<organism evidence="2 3">
    <name type="scientific">Petrolisthes cinctipes</name>
    <name type="common">Flat porcelain crab</name>
    <dbReference type="NCBI Taxonomy" id="88211"/>
    <lineage>
        <taxon>Eukaryota</taxon>
        <taxon>Metazoa</taxon>
        <taxon>Ecdysozoa</taxon>
        <taxon>Arthropoda</taxon>
        <taxon>Crustacea</taxon>
        <taxon>Multicrustacea</taxon>
        <taxon>Malacostraca</taxon>
        <taxon>Eumalacostraca</taxon>
        <taxon>Eucarida</taxon>
        <taxon>Decapoda</taxon>
        <taxon>Pleocyemata</taxon>
        <taxon>Anomura</taxon>
        <taxon>Galatheoidea</taxon>
        <taxon>Porcellanidae</taxon>
        <taxon>Petrolisthes</taxon>
    </lineage>
</organism>
<evidence type="ECO:0000313" key="2">
    <source>
        <dbReference type="EMBL" id="KAK3849174.1"/>
    </source>
</evidence>
<accession>A0AAE1BGJ8</accession>
<dbReference type="Proteomes" id="UP001286313">
    <property type="component" value="Unassembled WGS sequence"/>
</dbReference>
<dbReference type="EMBL" id="JAWQEG010009086">
    <property type="protein sequence ID" value="KAK3849174.1"/>
    <property type="molecule type" value="Genomic_DNA"/>
</dbReference>
<evidence type="ECO:0000256" key="1">
    <source>
        <dbReference type="SAM" id="MobiDB-lite"/>
    </source>
</evidence>
<reference evidence="2" key="1">
    <citation type="submission" date="2023-10" db="EMBL/GenBank/DDBJ databases">
        <title>Genome assemblies of two species of porcelain crab, Petrolisthes cinctipes and Petrolisthes manimaculis (Anomura: Porcellanidae).</title>
        <authorList>
            <person name="Angst P."/>
        </authorList>
    </citation>
    <scope>NUCLEOTIDE SEQUENCE</scope>
    <source>
        <strain evidence="2">PB745_01</strain>
        <tissue evidence="2">Gill</tissue>
    </source>
</reference>
<feature type="region of interest" description="Disordered" evidence="1">
    <location>
        <begin position="38"/>
        <end position="87"/>
    </location>
</feature>
<name>A0AAE1BGJ8_PETCI</name>
<keyword evidence="3" id="KW-1185">Reference proteome</keyword>
<dbReference type="AlphaFoldDB" id="A0AAE1BGJ8"/>
<gene>
    <name evidence="2" type="ORF">Pcinc_044059</name>
</gene>
<proteinExistence type="predicted"/>
<evidence type="ECO:0000313" key="3">
    <source>
        <dbReference type="Proteomes" id="UP001286313"/>
    </source>
</evidence>